<dbReference type="AlphaFoldDB" id="A0A6H9V7E1"/>
<proteinExistence type="predicted"/>
<keyword evidence="1" id="KW-0472">Membrane</keyword>
<protein>
    <submittedName>
        <fullName evidence="2">Uncharacterized protein</fullName>
    </submittedName>
</protein>
<dbReference type="EMBL" id="VZRB01000004">
    <property type="protein sequence ID" value="KAB1148708.1"/>
    <property type="molecule type" value="Genomic_DNA"/>
</dbReference>
<organism evidence="2 3">
    <name type="scientific">Streptomyces luteolifulvus</name>
    <dbReference type="NCBI Taxonomy" id="2615112"/>
    <lineage>
        <taxon>Bacteria</taxon>
        <taxon>Bacillati</taxon>
        <taxon>Actinomycetota</taxon>
        <taxon>Actinomycetes</taxon>
        <taxon>Kitasatosporales</taxon>
        <taxon>Streptomycetaceae</taxon>
        <taxon>Streptomyces</taxon>
    </lineage>
</organism>
<evidence type="ECO:0000313" key="2">
    <source>
        <dbReference type="EMBL" id="KAB1148708.1"/>
    </source>
</evidence>
<feature type="transmembrane region" description="Helical" evidence="1">
    <location>
        <begin position="50"/>
        <end position="72"/>
    </location>
</feature>
<keyword evidence="1" id="KW-0812">Transmembrane</keyword>
<dbReference type="Proteomes" id="UP000442707">
    <property type="component" value="Unassembled WGS sequence"/>
</dbReference>
<sequence>MMNADGKTNHDMTNSDIALLLADAADEVEIGIAPYDAVVRGGRRRRARRWAVTAATALALAASSATLAVAGLPGEGGGRVAPVATQPPTAEERHVYAPQQTLLATGSDGGRAWFVRIEVWGVPRDEVEAQRQLDAMAESGVRPVDVRQASELVGKISYFVFRSVGDKFAPVMQNTVSRTDTLSGTDIQAGALPLVPGSDGPQRLVIGKVAKTAQRVTCRWKGGGMTEIHRVPAGSDVNSDEQVIRPVDGSPYNWFVCLAPEGAAYKSVEVTK</sequence>
<comment type="caution">
    <text evidence="2">The sequence shown here is derived from an EMBL/GenBank/DDBJ whole genome shotgun (WGS) entry which is preliminary data.</text>
</comment>
<accession>A0A6H9V7E1</accession>
<evidence type="ECO:0000256" key="1">
    <source>
        <dbReference type="SAM" id="Phobius"/>
    </source>
</evidence>
<keyword evidence="1" id="KW-1133">Transmembrane helix</keyword>
<keyword evidence="3" id="KW-1185">Reference proteome</keyword>
<gene>
    <name evidence="2" type="ORF">F7R91_07940</name>
</gene>
<name>A0A6H9V7E1_9ACTN</name>
<reference evidence="2 3" key="1">
    <citation type="submission" date="2019-09" db="EMBL/GenBank/DDBJ databases">
        <title>Screening of Novel Bioactive Compounds from Soil-Associated.</title>
        <authorList>
            <person name="Zhao S."/>
        </authorList>
    </citation>
    <scope>NUCLEOTIDE SEQUENCE [LARGE SCALE GENOMIC DNA]</scope>
    <source>
        <strain evidence="2 3">HIT-DPA4</strain>
    </source>
</reference>
<evidence type="ECO:0000313" key="3">
    <source>
        <dbReference type="Proteomes" id="UP000442707"/>
    </source>
</evidence>